<reference evidence="1" key="1">
    <citation type="journal article" date="2023" name="Mol. Phylogenet. Evol.">
        <title>Genome-scale phylogeny and comparative genomics of the fungal order Sordariales.</title>
        <authorList>
            <person name="Hensen N."/>
            <person name="Bonometti L."/>
            <person name="Westerberg I."/>
            <person name="Brannstrom I.O."/>
            <person name="Guillou S."/>
            <person name="Cros-Aarteil S."/>
            <person name="Calhoun S."/>
            <person name="Haridas S."/>
            <person name="Kuo A."/>
            <person name="Mondo S."/>
            <person name="Pangilinan J."/>
            <person name="Riley R."/>
            <person name="LaButti K."/>
            <person name="Andreopoulos B."/>
            <person name="Lipzen A."/>
            <person name="Chen C."/>
            <person name="Yan M."/>
            <person name="Daum C."/>
            <person name="Ng V."/>
            <person name="Clum A."/>
            <person name="Steindorff A."/>
            <person name="Ohm R.A."/>
            <person name="Martin F."/>
            <person name="Silar P."/>
            <person name="Natvig D.O."/>
            <person name="Lalanne C."/>
            <person name="Gautier V."/>
            <person name="Ament-Velasquez S.L."/>
            <person name="Kruys A."/>
            <person name="Hutchinson M.I."/>
            <person name="Powell A.J."/>
            <person name="Barry K."/>
            <person name="Miller A.N."/>
            <person name="Grigoriev I.V."/>
            <person name="Debuchy R."/>
            <person name="Gladieux P."/>
            <person name="Hiltunen Thoren M."/>
            <person name="Johannesson H."/>
        </authorList>
    </citation>
    <scope>NUCLEOTIDE SEQUENCE</scope>
    <source>
        <strain evidence="1">PSN309</strain>
    </source>
</reference>
<reference evidence="1" key="2">
    <citation type="submission" date="2023-05" db="EMBL/GenBank/DDBJ databases">
        <authorList>
            <consortium name="Lawrence Berkeley National Laboratory"/>
            <person name="Steindorff A."/>
            <person name="Hensen N."/>
            <person name="Bonometti L."/>
            <person name="Westerberg I."/>
            <person name="Brannstrom I.O."/>
            <person name="Guillou S."/>
            <person name="Cros-Aarteil S."/>
            <person name="Calhoun S."/>
            <person name="Haridas S."/>
            <person name="Kuo A."/>
            <person name="Mondo S."/>
            <person name="Pangilinan J."/>
            <person name="Riley R."/>
            <person name="Labutti K."/>
            <person name="Andreopoulos B."/>
            <person name="Lipzen A."/>
            <person name="Chen C."/>
            <person name="Yanf M."/>
            <person name="Daum C."/>
            <person name="Ng V."/>
            <person name="Clum A."/>
            <person name="Ohm R."/>
            <person name="Martin F."/>
            <person name="Silar P."/>
            <person name="Natvig D."/>
            <person name="Lalanne C."/>
            <person name="Gautier V."/>
            <person name="Ament-Velasquez S.L."/>
            <person name="Kruys A."/>
            <person name="Hutchinson M.I."/>
            <person name="Powell A.J."/>
            <person name="Barry K."/>
            <person name="Miller A.N."/>
            <person name="Grigoriev I.V."/>
            <person name="Debuchy R."/>
            <person name="Gladieux P."/>
            <person name="Thoren M.H."/>
            <person name="Johannesson H."/>
        </authorList>
    </citation>
    <scope>NUCLEOTIDE SEQUENCE</scope>
    <source>
        <strain evidence="1">PSN309</strain>
    </source>
</reference>
<proteinExistence type="predicted"/>
<dbReference type="Proteomes" id="UP001302126">
    <property type="component" value="Unassembled WGS sequence"/>
</dbReference>
<evidence type="ECO:0000313" key="2">
    <source>
        <dbReference type="Proteomes" id="UP001302126"/>
    </source>
</evidence>
<gene>
    <name evidence="1" type="ORF">QBC35DRAFT_236572</name>
</gene>
<comment type="caution">
    <text evidence="1">The sequence shown here is derived from an EMBL/GenBank/DDBJ whole genome shotgun (WGS) entry which is preliminary data.</text>
</comment>
<evidence type="ECO:0000313" key="1">
    <source>
        <dbReference type="EMBL" id="KAK4187307.1"/>
    </source>
</evidence>
<protein>
    <submittedName>
        <fullName evidence="1">Uncharacterized protein</fullName>
    </submittedName>
</protein>
<accession>A0AAN6WVN0</accession>
<organism evidence="1 2">
    <name type="scientific">Podospora australis</name>
    <dbReference type="NCBI Taxonomy" id="1536484"/>
    <lineage>
        <taxon>Eukaryota</taxon>
        <taxon>Fungi</taxon>
        <taxon>Dikarya</taxon>
        <taxon>Ascomycota</taxon>
        <taxon>Pezizomycotina</taxon>
        <taxon>Sordariomycetes</taxon>
        <taxon>Sordariomycetidae</taxon>
        <taxon>Sordariales</taxon>
        <taxon>Podosporaceae</taxon>
        <taxon>Podospora</taxon>
    </lineage>
</organism>
<sequence>MATESSFFPFLQVCSAWEDVKCIITHRPCLTIQAFVRKQTAGHQTTVRGPTHRASRDTLRVGNWSRFRSCEHHQNTPVSDRRESSEINHIMVPVSGNLTVTELLIRPAYDKWSFIALRANAVLPSHLLPRMTIFKNKKIQFSRANISWFLRFADTVTPYQGTPHFTAEMRGRKKNTYRYPVQLHPATLLKTCIFSRLSGLVFT</sequence>
<keyword evidence="2" id="KW-1185">Reference proteome</keyword>
<name>A0AAN6WVN0_9PEZI</name>
<dbReference type="EMBL" id="MU864405">
    <property type="protein sequence ID" value="KAK4187307.1"/>
    <property type="molecule type" value="Genomic_DNA"/>
</dbReference>
<dbReference type="AlphaFoldDB" id="A0AAN6WVN0"/>